<dbReference type="GO" id="GO:0030288">
    <property type="term" value="C:outer membrane-bounded periplasmic space"/>
    <property type="evidence" value="ECO:0007669"/>
    <property type="project" value="TreeGrafter"/>
</dbReference>
<sequence length="234" mass="25499">MNRKRRKRSHLSGTAVIALIVFAAASFILQAQDRAASSGEDKPPVETAAAVKSNPLLAGKTIVLDAGHGGEDAGSIGQKGTFEKEVTLDTVHHIRDELKERTGADVVLTRQEDEFVPLEQRAAMAGENNADLFISIHYDAFESKDVAGMTTYYYHNSDLTLAEVMHDALLGGVDVKDRGVKEGNYQVLRENVKPALLLELGYISNKAEEERMNSEAFQTAVSHAIVNGIIDYLS</sequence>
<dbReference type="PANTHER" id="PTHR30404">
    <property type="entry name" value="N-ACETYLMURAMOYL-L-ALANINE AMIDASE"/>
    <property type="match status" value="1"/>
</dbReference>
<dbReference type="PANTHER" id="PTHR30404:SF7">
    <property type="entry name" value="CELL WALL AMIDASE LYTH-RELATED"/>
    <property type="match status" value="1"/>
</dbReference>
<name>A0A328U731_9BACL</name>
<accession>A0A328U731</accession>
<dbReference type="InterPro" id="IPR002508">
    <property type="entry name" value="MurNAc-LAA_cat"/>
</dbReference>
<dbReference type="EMBL" id="QLUW01000001">
    <property type="protein sequence ID" value="RAP78369.1"/>
    <property type="molecule type" value="Genomic_DNA"/>
</dbReference>
<evidence type="ECO:0000259" key="2">
    <source>
        <dbReference type="SMART" id="SM00646"/>
    </source>
</evidence>
<feature type="chain" id="PRO_5038949206" evidence="1">
    <location>
        <begin position="32"/>
        <end position="234"/>
    </location>
</feature>
<keyword evidence="1" id="KW-0732">Signal</keyword>
<organism evidence="3 4">
    <name type="scientific">Paenibacillus montanisoli</name>
    <dbReference type="NCBI Taxonomy" id="2081970"/>
    <lineage>
        <taxon>Bacteria</taxon>
        <taxon>Bacillati</taxon>
        <taxon>Bacillota</taxon>
        <taxon>Bacilli</taxon>
        <taxon>Bacillales</taxon>
        <taxon>Paenibacillaceae</taxon>
        <taxon>Paenibacillus</taxon>
    </lineage>
</organism>
<dbReference type="RefSeq" id="WP_112881492.1">
    <property type="nucleotide sequence ID" value="NZ_QLUW01000001.1"/>
</dbReference>
<gene>
    <name evidence="3" type="ORF">DL346_08075</name>
</gene>
<dbReference type="Proteomes" id="UP000249260">
    <property type="component" value="Unassembled WGS sequence"/>
</dbReference>
<dbReference type="Gene3D" id="3.40.630.40">
    <property type="entry name" value="Zn-dependent exopeptidases"/>
    <property type="match status" value="1"/>
</dbReference>
<feature type="domain" description="MurNAc-LAA" evidence="2">
    <location>
        <begin position="122"/>
        <end position="230"/>
    </location>
</feature>
<dbReference type="OrthoDB" id="9806267at2"/>
<protein>
    <submittedName>
        <fullName evidence="3">N-acetylmuramoyl-L-alanine amidase</fullName>
    </submittedName>
</protein>
<dbReference type="GO" id="GO:0009253">
    <property type="term" value="P:peptidoglycan catabolic process"/>
    <property type="evidence" value="ECO:0007669"/>
    <property type="project" value="InterPro"/>
</dbReference>
<comment type="caution">
    <text evidence="3">The sequence shown here is derived from an EMBL/GenBank/DDBJ whole genome shotgun (WGS) entry which is preliminary data.</text>
</comment>
<evidence type="ECO:0000313" key="4">
    <source>
        <dbReference type="Proteomes" id="UP000249260"/>
    </source>
</evidence>
<keyword evidence="4" id="KW-1185">Reference proteome</keyword>
<dbReference type="SUPFAM" id="SSF53187">
    <property type="entry name" value="Zn-dependent exopeptidases"/>
    <property type="match status" value="1"/>
</dbReference>
<reference evidence="3 4" key="1">
    <citation type="submission" date="2018-06" db="EMBL/GenBank/DDBJ databases">
        <title>Paenibacillus montanisoli sp. nov., isolated from mountain area soil.</title>
        <authorList>
            <person name="Wu M."/>
        </authorList>
    </citation>
    <scope>NUCLEOTIDE SEQUENCE [LARGE SCALE GENOMIC DNA]</scope>
    <source>
        <strain evidence="3 4">RA17</strain>
    </source>
</reference>
<dbReference type="SMART" id="SM00646">
    <property type="entry name" value="Ami_3"/>
    <property type="match status" value="1"/>
</dbReference>
<evidence type="ECO:0000256" key="1">
    <source>
        <dbReference type="SAM" id="SignalP"/>
    </source>
</evidence>
<dbReference type="AlphaFoldDB" id="A0A328U731"/>
<dbReference type="Pfam" id="PF01520">
    <property type="entry name" value="Amidase_3"/>
    <property type="match status" value="1"/>
</dbReference>
<evidence type="ECO:0000313" key="3">
    <source>
        <dbReference type="EMBL" id="RAP78369.1"/>
    </source>
</evidence>
<proteinExistence type="predicted"/>
<dbReference type="GO" id="GO:0008745">
    <property type="term" value="F:N-acetylmuramoyl-L-alanine amidase activity"/>
    <property type="evidence" value="ECO:0007669"/>
    <property type="project" value="InterPro"/>
</dbReference>
<dbReference type="CDD" id="cd02696">
    <property type="entry name" value="MurNAc-LAA"/>
    <property type="match status" value="1"/>
</dbReference>
<dbReference type="InterPro" id="IPR050695">
    <property type="entry name" value="N-acetylmuramoyl_amidase_3"/>
</dbReference>
<feature type="signal peptide" evidence="1">
    <location>
        <begin position="1"/>
        <end position="31"/>
    </location>
</feature>